<reference evidence="1" key="1">
    <citation type="journal article" date="2019" name="bioRxiv">
        <title>The Genome of the Zebra Mussel, Dreissena polymorpha: A Resource for Invasive Species Research.</title>
        <authorList>
            <person name="McCartney M.A."/>
            <person name="Auch B."/>
            <person name="Kono T."/>
            <person name="Mallez S."/>
            <person name="Zhang Y."/>
            <person name="Obille A."/>
            <person name="Becker A."/>
            <person name="Abrahante J.E."/>
            <person name="Garbe J."/>
            <person name="Badalamenti J.P."/>
            <person name="Herman A."/>
            <person name="Mangelson H."/>
            <person name="Liachko I."/>
            <person name="Sullivan S."/>
            <person name="Sone E.D."/>
            <person name="Koren S."/>
            <person name="Silverstein K.A.T."/>
            <person name="Beckman K.B."/>
            <person name="Gohl D.M."/>
        </authorList>
    </citation>
    <scope>NUCLEOTIDE SEQUENCE</scope>
    <source>
        <strain evidence="1">Duluth1</strain>
        <tissue evidence="1">Whole animal</tissue>
    </source>
</reference>
<proteinExistence type="predicted"/>
<keyword evidence="2" id="KW-1185">Reference proteome</keyword>
<evidence type="ECO:0000313" key="1">
    <source>
        <dbReference type="EMBL" id="KAH3693209.1"/>
    </source>
</evidence>
<protein>
    <submittedName>
        <fullName evidence="1">Uncharacterized protein</fullName>
    </submittedName>
</protein>
<evidence type="ECO:0000313" key="2">
    <source>
        <dbReference type="Proteomes" id="UP000828390"/>
    </source>
</evidence>
<organism evidence="1 2">
    <name type="scientific">Dreissena polymorpha</name>
    <name type="common">Zebra mussel</name>
    <name type="synonym">Mytilus polymorpha</name>
    <dbReference type="NCBI Taxonomy" id="45954"/>
    <lineage>
        <taxon>Eukaryota</taxon>
        <taxon>Metazoa</taxon>
        <taxon>Spiralia</taxon>
        <taxon>Lophotrochozoa</taxon>
        <taxon>Mollusca</taxon>
        <taxon>Bivalvia</taxon>
        <taxon>Autobranchia</taxon>
        <taxon>Heteroconchia</taxon>
        <taxon>Euheterodonta</taxon>
        <taxon>Imparidentia</taxon>
        <taxon>Neoheterodontei</taxon>
        <taxon>Myida</taxon>
        <taxon>Dreissenoidea</taxon>
        <taxon>Dreissenidae</taxon>
        <taxon>Dreissena</taxon>
    </lineage>
</organism>
<dbReference type="AlphaFoldDB" id="A0A9D3Y7K0"/>
<dbReference type="EMBL" id="JAIWYP010000017">
    <property type="protein sequence ID" value="KAH3693209.1"/>
    <property type="molecule type" value="Genomic_DNA"/>
</dbReference>
<sequence>MLSGDQSMSGRLASPPSQIMSPLCWEYKFFTSWQRSVVYETLLSVGLYKQPMMIGFFKLLVLKDAATNSDICC</sequence>
<reference evidence="1" key="2">
    <citation type="submission" date="2020-11" db="EMBL/GenBank/DDBJ databases">
        <authorList>
            <person name="McCartney M.A."/>
            <person name="Auch B."/>
            <person name="Kono T."/>
            <person name="Mallez S."/>
            <person name="Becker A."/>
            <person name="Gohl D.M."/>
            <person name="Silverstein K.A.T."/>
            <person name="Koren S."/>
            <person name="Bechman K.B."/>
            <person name="Herman A."/>
            <person name="Abrahante J.E."/>
            <person name="Garbe J."/>
        </authorList>
    </citation>
    <scope>NUCLEOTIDE SEQUENCE</scope>
    <source>
        <strain evidence="1">Duluth1</strain>
        <tissue evidence="1">Whole animal</tissue>
    </source>
</reference>
<gene>
    <name evidence="1" type="ORF">DPMN_192611</name>
</gene>
<comment type="caution">
    <text evidence="1">The sequence shown here is derived from an EMBL/GenBank/DDBJ whole genome shotgun (WGS) entry which is preliminary data.</text>
</comment>
<dbReference type="Proteomes" id="UP000828390">
    <property type="component" value="Unassembled WGS sequence"/>
</dbReference>
<name>A0A9D3Y7K0_DREPO</name>
<accession>A0A9D3Y7K0</accession>